<name>A0A9Q0PX45_9ROSI</name>
<dbReference type="FunFam" id="3.40.50.150:FF:000070">
    <property type="entry name" value="Protein arginine N-methyltransferase 7"/>
    <property type="match status" value="1"/>
</dbReference>
<protein>
    <submittedName>
        <fullName evidence="7">PROTEIN ARGININE N-METHYLTRANSFERASE</fullName>
    </submittedName>
</protein>
<dbReference type="Gene3D" id="2.70.160.11">
    <property type="entry name" value="Hnrnp arginine n-methyltransferase1"/>
    <property type="match status" value="2"/>
</dbReference>
<proteinExistence type="predicted"/>
<dbReference type="GO" id="GO:0032259">
    <property type="term" value="P:methylation"/>
    <property type="evidence" value="ECO:0007669"/>
    <property type="project" value="UniProtKB-KW"/>
</dbReference>
<evidence type="ECO:0000259" key="6">
    <source>
        <dbReference type="Pfam" id="PF22528"/>
    </source>
</evidence>
<dbReference type="InterPro" id="IPR055135">
    <property type="entry name" value="PRMT_dom"/>
</dbReference>
<evidence type="ECO:0000256" key="3">
    <source>
        <dbReference type="ARBA" id="ARBA00022691"/>
    </source>
</evidence>
<dbReference type="AlphaFoldDB" id="A0A9Q0PX45"/>
<dbReference type="SUPFAM" id="SSF53335">
    <property type="entry name" value="S-adenosyl-L-methionine-dependent methyltransferases"/>
    <property type="match status" value="1"/>
</dbReference>
<feature type="domain" description="Protein arginine N-methyltransferase" evidence="6">
    <location>
        <begin position="11"/>
        <end position="111"/>
    </location>
</feature>
<sequence>MQCDAISKEINLLSEPFKIFEFDFWKRPDSQGDSKVLIKATNDGRVHAVVSWWVLQLDSEGTIFYSTAPGWITSPVATYTGNWRDHWKQCVWFIPGEGIPISKGEEVHLHAVHSDTRVSYNLATQATEIREGDSSSGDSHLTLSPERIAIYGDRKWRSCMLTALKNLLRERVHPLCVVADDSVFLSLLIAHLSKNSKVIALFPGLRERGVQYLKAVADANGFTADRVEVFQKKKHLTLHDTKQKQVDLLIGEPYYYGNDGMLPWQNFRFWKERTMLDSVLAEDVLVMPCKAMLKACAMSLPDLWKSRRCLSKIEDFDHSIVNNTLGACGDLPEPQEGPLLPFFIWQCGETKELSETFTVMEFDFSKSIGPCYGKAQVINLHLTLSLFCNSDHQGHYCWDMAVRFLGSKYPNIIPYSRSWFMFSNLIVVLCECASSPLVNFFPHTLEICKLRFLIQSSFAMDENGLIACLGINRSLA</sequence>
<dbReference type="InterPro" id="IPR029063">
    <property type="entry name" value="SAM-dependent_MTases_sf"/>
</dbReference>
<reference evidence="7" key="2">
    <citation type="journal article" date="2023" name="Int. J. Mol. Sci.">
        <title>De Novo Assembly and Annotation of 11 Diverse Shrub Willow (Salix) Genomes Reveals Novel Gene Organization in Sex-Linked Regions.</title>
        <authorList>
            <person name="Hyden B."/>
            <person name="Feng K."/>
            <person name="Yates T.B."/>
            <person name="Jawdy S."/>
            <person name="Cereghino C."/>
            <person name="Smart L.B."/>
            <person name="Muchero W."/>
        </authorList>
    </citation>
    <scope>NUCLEOTIDE SEQUENCE</scope>
    <source>
        <tissue evidence="7">Shoot tip</tissue>
    </source>
</reference>
<keyword evidence="2 5" id="KW-0808">Transferase</keyword>
<dbReference type="Pfam" id="PF22528">
    <property type="entry name" value="PRMT_C"/>
    <property type="match status" value="1"/>
</dbReference>
<evidence type="ECO:0000313" key="7">
    <source>
        <dbReference type="EMBL" id="KAJ6696025.1"/>
    </source>
</evidence>
<evidence type="ECO:0000256" key="1">
    <source>
        <dbReference type="ARBA" id="ARBA00022603"/>
    </source>
</evidence>
<dbReference type="Gene3D" id="3.40.50.150">
    <property type="entry name" value="Vaccinia Virus protein VP39"/>
    <property type="match status" value="1"/>
</dbReference>
<dbReference type="InterPro" id="IPR025799">
    <property type="entry name" value="Arg_MeTrfase"/>
</dbReference>
<keyword evidence="8" id="KW-1185">Reference proteome</keyword>
<evidence type="ECO:0000256" key="4">
    <source>
        <dbReference type="ARBA" id="ARBA00022737"/>
    </source>
</evidence>
<comment type="caution">
    <text evidence="7">The sequence shown here is derived from an EMBL/GenBank/DDBJ whole genome shotgun (WGS) entry which is preliminary data.</text>
</comment>
<dbReference type="EMBL" id="JAPFFM010000017">
    <property type="protein sequence ID" value="KAJ6696025.1"/>
    <property type="molecule type" value="Genomic_DNA"/>
</dbReference>
<dbReference type="GO" id="GO:0016274">
    <property type="term" value="F:protein-arginine N-methyltransferase activity"/>
    <property type="evidence" value="ECO:0007669"/>
    <property type="project" value="InterPro"/>
</dbReference>
<gene>
    <name evidence="7" type="ORF">OIU74_015013</name>
</gene>
<accession>A0A9Q0PX45</accession>
<dbReference type="PROSITE" id="PS51678">
    <property type="entry name" value="SAM_MT_PRMT"/>
    <property type="match status" value="1"/>
</dbReference>
<keyword evidence="1 5" id="KW-0489">Methyltransferase</keyword>
<evidence type="ECO:0000313" key="8">
    <source>
        <dbReference type="Proteomes" id="UP001151752"/>
    </source>
</evidence>
<evidence type="ECO:0000256" key="2">
    <source>
        <dbReference type="ARBA" id="ARBA00022679"/>
    </source>
</evidence>
<keyword evidence="3 5" id="KW-0949">S-adenosyl-L-methionine</keyword>
<keyword evidence="4" id="KW-0677">Repeat</keyword>
<reference evidence="7" key="1">
    <citation type="submission" date="2022-11" db="EMBL/GenBank/DDBJ databases">
        <authorList>
            <person name="Hyden B.L."/>
            <person name="Feng K."/>
            <person name="Yates T."/>
            <person name="Jawdy S."/>
            <person name="Smart L.B."/>
            <person name="Muchero W."/>
        </authorList>
    </citation>
    <scope>NUCLEOTIDE SEQUENCE</scope>
    <source>
        <tissue evidence="7">Shoot tip</tissue>
    </source>
</reference>
<organism evidence="7 8">
    <name type="scientific">Salix koriyanagi</name>
    <dbReference type="NCBI Taxonomy" id="2511006"/>
    <lineage>
        <taxon>Eukaryota</taxon>
        <taxon>Viridiplantae</taxon>
        <taxon>Streptophyta</taxon>
        <taxon>Embryophyta</taxon>
        <taxon>Tracheophyta</taxon>
        <taxon>Spermatophyta</taxon>
        <taxon>Magnoliopsida</taxon>
        <taxon>eudicotyledons</taxon>
        <taxon>Gunneridae</taxon>
        <taxon>Pentapetalae</taxon>
        <taxon>rosids</taxon>
        <taxon>fabids</taxon>
        <taxon>Malpighiales</taxon>
        <taxon>Salicaceae</taxon>
        <taxon>Saliceae</taxon>
        <taxon>Salix</taxon>
    </lineage>
</organism>
<dbReference type="Proteomes" id="UP001151752">
    <property type="component" value="Chromosome 3"/>
</dbReference>
<evidence type="ECO:0000256" key="5">
    <source>
        <dbReference type="PROSITE-ProRule" id="PRU01015"/>
    </source>
</evidence>